<dbReference type="AlphaFoldDB" id="X1KNP3"/>
<comment type="caution">
    <text evidence="1">The sequence shown here is derived from an EMBL/GenBank/DDBJ whole genome shotgun (WGS) entry which is preliminary data.</text>
</comment>
<reference evidence="1" key="1">
    <citation type="journal article" date="2014" name="Front. Microbiol.">
        <title>High frequency of phylogenetically diverse reductive dehalogenase-homologous genes in deep subseafloor sedimentary metagenomes.</title>
        <authorList>
            <person name="Kawai M."/>
            <person name="Futagami T."/>
            <person name="Toyoda A."/>
            <person name="Takaki Y."/>
            <person name="Nishi S."/>
            <person name="Hori S."/>
            <person name="Arai W."/>
            <person name="Tsubouchi T."/>
            <person name="Morono Y."/>
            <person name="Uchiyama I."/>
            <person name="Ito T."/>
            <person name="Fujiyama A."/>
            <person name="Inagaki F."/>
            <person name="Takami H."/>
        </authorList>
    </citation>
    <scope>NUCLEOTIDE SEQUENCE</scope>
    <source>
        <strain evidence="1">Expedition CK06-06</strain>
    </source>
</reference>
<sequence length="117" mass="13124">MAPKVVWYRGENLVWVKNFIKRQSISSKFLVAVARCLTSINNNVAVEALIDYNRKRYTLLIPYEYPTNRVSIPSTSNTLSNSKGVGVVKGKGELSSGEKEIIGRFGQLKGWQADEDD</sequence>
<name>X1KNP3_9ZZZZ</name>
<gene>
    <name evidence="1" type="ORF">S03H2_70606</name>
</gene>
<evidence type="ECO:0000313" key="1">
    <source>
        <dbReference type="EMBL" id="GAH95250.1"/>
    </source>
</evidence>
<dbReference type="EMBL" id="BARU01046974">
    <property type="protein sequence ID" value="GAH95250.1"/>
    <property type="molecule type" value="Genomic_DNA"/>
</dbReference>
<protein>
    <submittedName>
        <fullName evidence="1">Uncharacterized protein</fullName>
    </submittedName>
</protein>
<proteinExistence type="predicted"/>
<feature type="non-terminal residue" evidence="1">
    <location>
        <position position="117"/>
    </location>
</feature>
<accession>X1KNP3</accession>
<organism evidence="1">
    <name type="scientific">marine sediment metagenome</name>
    <dbReference type="NCBI Taxonomy" id="412755"/>
    <lineage>
        <taxon>unclassified sequences</taxon>
        <taxon>metagenomes</taxon>
        <taxon>ecological metagenomes</taxon>
    </lineage>
</organism>